<evidence type="ECO:0000313" key="4">
    <source>
        <dbReference type="EMBL" id="EPX73074.1"/>
    </source>
</evidence>
<dbReference type="HOGENOM" id="CLU_309307_0_0_1"/>
<dbReference type="eggNOG" id="KOG4568">
    <property type="taxonomic scope" value="Eukaryota"/>
</dbReference>
<keyword evidence="1" id="KW-0175">Coiled coil</keyword>
<feature type="region of interest" description="Disordered" evidence="2">
    <location>
        <begin position="78"/>
        <end position="141"/>
    </location>
</feature>
<dbReference type="Pfam" id="PF01302">
    <property type="entry name" value="CAP_GLY"/>
    <property type="match status" value="1"/>
</dbReference>
<dbReference type="InterPro" id="IPR000938">
    <property type="entry name" value="CAP-Gly_domain"/>
</dbReference>
<dbReference type="EMBL" id="KE503207">
    <property type="protein sequence ID" value="EPX73074.1"/>
    <property type="molecule type" value="Genomic_DNA"/>
</dbReference>
<dbReference type="SUPFAM" id="SSF74924">
    <property type="entry name" value="Cap-Gly domain"/>
    <property type="match status" value="1"/>
</dbReference>
<dbReference type="Proteomes" id="UP000016088">
    <property type="component" value="Unassembled WGS sequence"/>
</dbReference>
<feature type="coiled-coil region" evidence="1">
    <location>
        <begin position="334"/>
        <end position="396"/>
    </location>
</feature>
<protein>
    <submittedName>
        <fullName evidence="4">P150-Glued</fullName>
    </submittedName>
</protein>
<feature type="coiled-coil region" evidence="1">
    <location>
        <begin position="203"/>
        <end position="289"/>
    </location>
</feature>
<dbReference type="SMART" id="SM01052">
    <property type="entry name" value="CAP_GLY"/>
    <property type="match status" value="1"/>
</dbReference>
<dbReference type="OMA" id="IWLGVEM"/>
<feature type="coiled-coil region" evidence="1">
    <location>
        <begin position="833"/>
        <end position="860"/>
    </location>
</feature>
<reference evidence="4 5" key="1">
    <citation type="journal article" date="2011" name="Science">
        <title>Comparative functional genomics of the fission yeasts.</title>
        <authorList>
            <person name="Rhind N."/>
            <person name="Chen Z."/>
            <person name="Yassour M."/>
            <person name="Thompson D.A."/>
            <person name="Haas B.J."/>
            <person name="Habib N."/>
            <person name="Wapinski I."/>
            <person name="Roy S."/>
            <person name="Lin M.F."/>
            <person name="Heiman D.I."/>
            <person name="Young S.K."/>
            <person name="Furuya K."/>
            <person name="Guo Y."/>
            <person name="Pidoux A."/>
            <person name="Chen H.M."/>
            <person name="Robbertse B."/>
            <person name="Goldberg J.M."/>
            <person name="Aoki K."/>
            <person name="Bayne E.H."/>
            <person name="Berlin A.M."/>
            <person name="Desjardins C.A."/>
            <person name="Dobbs E."/>
            <person name="Dukaj L."/>
            <person name="Fan L."/>
            <person name="FitzGerald M.G."/>
            <person name="French C."/>
            <person name="Gujja S."/>
            <person name="Hansen K."/>
            <person name="Keifenheim D."/>
            <person name="Levin J.Z."/>
            <person name="Mosher R.A."/>
            <person name="Mueller C.A."/>
            <person name="Pfiffner J."/>
            <person name="Priest M."/>
            <person name="Russ C."/>
            <person name="Smialowska A."/>
            <person name="Swoboda P."/>
            <person name="Sykes S.M."/>
            <person name="Vaughn M."/>
            <person name="Vengrova S."/>
            <person name="Yoder R."/>
            <person name="Zeng Q."/>
            <person name="Allshire R."/>
            <person name="Baulcombe D."/>
            <person name="Birren B.W."/>
            <person name="Brown W."/>
            <person name="Ekwall K."/>
            <person name="Kellis M."/>
            <person name="Leatherwood J."/>
            <person name="Levin H."/>
            <person name="Margalit H."/>
            <person name="Martienssen R."/>
            <person name="Nieduszynski C.A."/>
            <person name="Spatafora J.W."/>
            <person name="Friedman N."/>
            <person name="Dalgaard J.Z."/>
            <person name="Baumann P."/>
            <person name="Niki H."/>
            <person name="Regev A."/>
            <person name="Nusbaum C."/>
        </authorList>
    </citation>
    <scope>NUCLEOTIDE SEQUENCE [LARGE SCALE GENOMIC DNA]</scope>
    <source>
        <strain evidence="5">yFS286</strain>
    </source>
</reference>
<keyword evidence="5" id="KW-1185">Reference proteome</keyword>
<feature type="domain" description="CAP-Gly" evidence="3">
    <location>
        <begin position="23"/>
        <end position="65"/>
    </location>
</feature>
<dbReference type="Gene3D" id="2.30.30.190">
    <property type="entry name" value="CAP Gly-rich-like domain"/>
    <property type="match status" value="1"/>
</dbReference>
<name>S9RG81_SCHOY</name>
<dbReference type="PANTHER" id="PTHR18916">
    <property type="entry name" value="DYNACTIN 1-RELATED MICROTUBULE-BINDING"/>
    <property type="match status" value="1"/>
</dbReference>
<organism evidence="4 5">
    <name type="scientific">Schizosaccharomyces octosporus (strain yFS286)</name>
    <name type="common">Fission yeast</name>
    <name type="synonym">Octosporomyces octosporus</name>
    <dbReference type="NCBI Taxonomy" id="483514"/>
    <lineage>
        <taxon>Eukaryota</taxon>
        <taxon>Fungi</taxon>
        <taxon>Dikarya</taxon>
        <taxon>Ascomycota</taxon>
        <taxon>Taphrinomycotina</taxon>
        <taxon>Schizosaccharomycetes</taxon>
        <taxon>Schizosaccharomycetales</taxon>
        <taxon>Schizosaccharomycetaceae</taxon>
        <taxon>Schizosaccharomyces</taxon>
    </lineage>
</organism>
<accession>S9RG81</accession>
<dbReference type="GeneID" id="25029814"/>
<evidence type="ECO:0000256" key="1">
    <source>
        <dbReference type="SAM" id="Coils"/>
    </source>
</evidence>
<dbReference type="OrthoDB" id="2130750at2759"/>
<gene>
    <name evidence="4" type="ORF">SOCG_00830</name>
</gene>
<dbReference type="AlphaFoldDB" id="S9RG81"/>
<evidence type="ECO:0000313" key="5">
    <source>
        <dbReference type="Proteomes" id="UP000016088"/>
    </source>
</evidence>
<feature type="coiled-coil region" evidence="1">
    <location>
        <begin position="750"/>
        <end position="801"/>
    </location>
</feature>
<feature type="compositionally biased region" description="Polar residues" evidence="2">
    <location>
        <begin position="123"/>
        <end position="140"/>
    </location>
</feature>
<dbReference type="InterPro" id="IPR036859">
    <property type="entry name" value="CAP-Gly_dom_sf"/>
</dbReference>
<sequence length="911" mass="105337">MSYVSVGDLVLVHEEPGIVRFTGSTKFASGIWLGVEMIDKIGRHDGSVQGKRYFTCEEGKGLFIRACSSSVRKKTGKTRVISDGKKAKSLEKGTPTKSSHNAKESRFIKSSLQGKDVKKQPFPSLTVSTPTKTDGSNISTPFLDLTDDSETTLISIGSDSLDNTPINENFESDKSASIDFPNYHKSTPHLLREKSTITESNIKFQLKLEIETLRKELNEADNSLHYYKASYNKANEQIKERDIKLEELHREQEMNSAWKKIRPKLQKKMLSMQEEIEKLKQQLKSFKIQSQGIATVSNDSESTNAYELLKEKLITEKPTDTSAKCENGEQIQTNEDYICLIEELRKENIELKTQLEDLQLLKELSDEIERDQFEKITSLEKENQQKGDLLAMLENAFSQEVENLRGQKQLTGLANRERFCSSESETSETIGLALGDVHNLVDAIRECYGIAFNNLQKFYLDEESSDILEVSFKISYIQNISLCLSESMYGKINRTEGSCRQVLPGFIEQWYYTISVAQWSEWLIGFTCENGVKALLSDALLKDTIISIFCLLDVYAKNPGESTLENLQKSWKQVDNWVKTRTDADHLDPYNEYNRCKELLDSILIVDMFISKADLCQNDDVNRVPTEMTEIGDMSEDIRLFLRQKNKARKVFFPKEKIISMDFSSLAEELFLKPQCQESDTQYTSSQIIDNWLKNFQEIKRSFREFQFCMSEKDEAVFVATDLHCFWDIVMKSMPSMEYVKENASLKLVCSEKNELINHLKIQIERLDKQVLQKEDLKEKIHQYELVEKELREELSRAKSDEKDAHDVDVLMKMELEKKQLKDMFKQNELVIHVKFQEIVRKLKQDLNEARKEILNVNLNQEEDYEWLFMPLSHEKFVARDDYARIPQQLNAFASQMKPISLNRYSQSKGK</sequence>
<evidence type="ECO:0000256" key="2">
    <source>
        <dbReference type="SAM" id="MobiDB-lite"/>
    </source>
</evidence>
<dbReference type="RefSeq" id="XP_013018704.1">
    <property type="nucleotide sequence ID" value="XM_013163250.1"/>
</dbReference>
<evidence type="ECO:0000259" key="3">
    <source>
        <dbReference type="PROSITE" id="PS50245"/>
    </source>
</evidence>
<proteinExistence type="predicted"/>
<dbReference type="VEuPathDB" id="FungiDB:SOCG_00830"/>
<feature type="compositionally biased region" description="Basic and acidic residues" evidence="2">
    <location>
        <begin position="80"/>
        <end position="91"/>
    </location>
</feature>
<dbReference type="PROSITE" id="PS50245">
    <property type="entry name" value="CAP_GLY_2"/>
    <property type="match status" value="1"/>
</dbReference>